<dbReference type="PANTHER" id="PTHR30372">
    <property type="entry name" value="LIPID-A-DISACCHARIDE SYNTHASE"/>
    <property type="match status" value="1"/>
</dbReference>
<dbReference type="GO" id="GO:0016020">
    <property type="term" value="C:membrane"/>
    <property type="evidence" value="ECO:0007669"/>
    <property type="project" value="GOC"/>
</dbReference>
<dbReference type="GO" id="GO:0005543">
    <property type="term" value="F:phospholipid binding"/>
    <property type="evidence" value="ECO:0007669"/>
    <property type="project" value="TreeGrafter"/>
</dbReference>
<dbReference type="NCBIfam" id="TIGR00215">
    <property type="entry name" value="lpxB"/>
    <property type="match status" value="1"/>
</dbReference>
<keyword evidence="8 10" id="KW-0443">Lipid metabolism</keyword>
<dbReference type="HAMAP" id="MF_00392">
    <property type="entry name" value="LpxB"/>
    <property type="match status" value="1"/>
</dbReference>
<evidence type="ECO:0000256" key="4">
    <source>
        <dbReference type="ARBA" id="ARBA00022516"/>
    </source>
</evidence>
<organism evidence="12">
    <name type="scientific">Desulfatirhabdium butyrativorans</name>
    <dbReference type="NCBI Taxonomy" id="340467"/>
    <lineage>
        <taxon>Bacteria</taxon>
        <taxon>Pseudomonadati</taxon>
        <taxon>Thermodesulfobacteriota</taxon>
        <taxon>Desulfobacteria</taxon>
        <taxon>Desulfobacterales</taxon>
        <taxon>Desulfatirhabdiaceae</taxon>
        <taxon>Desulfatirhabdium</taxon>
    </lineage>
</organism>
<dbReference type="Pfam" id="PF02684">
    <property type="entry name" value="LpxB"/>
    <property type="match status" value="1"/>
</dbReference>
<gene>
    <name evidence="10" type="primary">lpxB</name>
    <name evidence="12" type="ORF">ENS29_00805</name>
</gene>
<dbReference type="EC" id="2.4.1.182" evidence="2 10"/>
<proteinExistence type="inferred from homology"/>
<evidence type="ECO:0000313" key="12">
    <source>
        <dbReference type="EMBL" id="HGU31377.1"/>
    </source>
</evidence>
<evidence type="ECO:0000256" key="6">
    <source>
        <dbReference type="ARBA" id="ARBA00022676"/>
    </source>
</evidence>
<dbReference type="InterPro" id="IPR003835">
    <property type="entry name" value="Glyco_trans_19"/>
</dbReference>
<comment type="caution">
    <text evidence="12">The sequence shown here is derived from an EMBL/GenBank/DDBJ whole genome shotgun (WGS) entry which is preliminary data.</text>
</comment>
<dbReference type="GO" id="GO:0008915">
    <property type="term" value="F:lipid-A-disaccharide synthase activity"/>
    <property type="evidence" value="ECO:0007669"/>
    <property type="project" value="UniProtKB-UniRule"/>
</dbReference>
<name>A0A7C4RS48_9BACT</name>
<sequence>MSGNRKTVFLVAGEASGDLHGANLVRAMNRLAPNLHVVGIGGPYLRETGMEILIDASSLSVVGITEVIAHLPVVLESLSSVKRFLREVRPDLVILIDYPDFNLRIAKEAKQLGLPVFYYISPQIWAWRENRVHIIRRRVNHMAVILPFEAPFYERHGVPVTFVGHPLMDTELGSLSLNAVLHQAGDDPIIGLLPGSRIGEVHKLLPVMLDAARLFRRRKPSARFLLSQAQGIPDDLMQSVIQQDGTLPIEISRNLLDIFRRSTLVIAASGTVTLQAAIAGVPMIIVYKVSPLSYVLGKMLIRVPFIGLINLIAGKRIVPELIQKDANARTIADTVFELTSDPERLWAIRNDLVEARRLLGGPGASERAARIALSLMERPR</sequence>
<protein>
    <recommendedName>
        <fullName evidence="3 10">Lipid-A-disaccharide synthase</fullName>
        <ecNumber evidence="2 10">2.4.1.182</ecNumber>
    </recommendedName>
</protein>
<keyword evidence="11" id="KW-1133">Transmembrane helix</keyword>
<evidence type="ECO:0000256" key="8">
    <source>
        <dbReference type="ARBA" id="ARBA00023098"/>
    </source>
</evidence>
<accession>A0A7C4RS48</accession>
<evidence type="ECO:0000256" key="5">
    <source>
        <dbReference type="ARBA" id="ARBA00022556"/>
    </source>
</evidence>
<keyword evidence="11" id="KW-0472">Membrane</keyword>
<dbReference type="PANTHER" id="PTHR30372:SF4">
    <property type="entry name" value="LIPID-A-DISACCHARIDE SYNTHASE, MITOCHONDRIAL-RELATED"/>
    <property type="match status" value="1"/>
</dbReference>
<dbReference type="AlphaFoldDB" id="A0A7C4RS48"/>
<dbReference type="GO" id="GO:0009245">
    <property type="term" value="P:lipid A biosynthetic process"/>
    <property type="evidence" value="ECO:0007669"/>
    <property type="project" value="UniProtKB-UniRule"/>
</dbReference>
<keyword evidence="7 10" id="KW-0808">Transferase</keyword>
<feature type="transmembrane region" description="Helical" evidence="11">
    <location>
        <begin position="292"/>
        <end position="313"/>
    </location>
</feature>
<evidence type="ECO:0000256" key="10">
    <source>
        <dbReference type="HAMAP-Rule" id="MF_00392"/>
    </source>
</evidence>
<keyword evidence="5 10" id="KW-0441">Lipid A biosynthesis</keyword>
<comment type="function">
    <text evidence="1 10">Condensation of UDP-2,3-diacylglucosamine and 2,3-diacylglucosamine-1-phosphate to form lipid A disaccharide, a precursor of lipid A, a phosphorylated glycolipid that anchors the lipopolysaccharide to the outer membrane of the cell.</text>
</comment>
<keyword evidence="4 10" id="KW-0444">Lipid biosynthesis</keyword>
<dbReference type="SUPFAM" id="SSF53756">
    <property type="entry name" value="UDP-Glycosyltransferase/glycogen phosphorylase"/>
    <property type="match status" value="1"/>
</dbReference>
<evidence type="ECO:0000256" key="1">
    <source>
        <dbReference type="ARBA" id="ARBA00002056"/>
    </source>
</evidence>
<keyword evidence="11" id="KW-0812">Transmembrane</keyword>
<evidence type="ECO:0000256" key="3">
    <source>
        <dbReference type="ARBA" id="ARBA00020902"/>
    </source>
</evidence>
<comment type="similarity">
    <text evidence="10">Belongs to the LpxB family.</text>
</comment>
<dbReference type="EMBL" id="DSUH01000018">
    <property type="protein sequence ID" value="HGU31377.1"/>
    <property type="molecule type" value="Genomic_DNA"/>
</dbReference>
<comment type="pathway">
    <text evidence="10">Bacterial outer membrane biogenesis; LPS lipid A biosynthesis.</text>
</comment>
<evidence type="ECO:0000256" key="11">
    <source>
        <dbReference type="SAM" id="Phobius"/>
    </source>
</evidence>
<dbReference type="UniPathway" id="UPA00973"/>
<reference evidence="12" key="1">
    <citation type="journal article" date="2020" name="mSystems">
        <title>Genome- and Community-Level Interaction Insights into Carbon Utilization and Element Cycling Functions of Hydrothermarchaeota in Hydrothermal Sediment.</title>
        <authorList>
            <person name="Zhou Z."/>
            <person name="Liu Y."/>
            <person name="Xu W."/>
            <person name="Pan J."/>
            <person name="Luo Z.H."/>
            <person name="Li M."/>
        </authorList>
    </citation>
    <scope>NUCLEOTIDE SEQUENCE [LARGE SCALE GENOMIC DNA]</scope>
    <source>
        <strain evidence="12">SpSt-477</strain>
    </source>
</reference>
<keyword evidence="6 10" id="KW-0328">Glycosyltransferase</keyword>
<evidence type="ECO:0000256" key="7">
    <source>
        <dbReference type="ARBA" id="ARBA00022679"/>
    </source>
</evidence>
<comment type="catalytic activity">
    <reaction evidence="9 10">
        <text>a lipid X + a UDP-2-N,3-O-bis[(3R)-3-hydroxyacyl]-alpha-D-glucosamine = a lipid A disaccharide + UDP + H(+)</text>
        <dbReference type="Rhea" id="RHEA:67828"/>
        <dbReference type="ChEBI" id="CHEBI:15378"/>
        <dbReference type="ChEBI" id="CHEBI:58223"/>
        <dbReference type="ChEBI" id="CHEBI:137748"/>
        <dbReference type="ChEBI" id="CHEBI:176338"/>
        <dbReference type="ChEBI" id="CHEBI:176343"/>
        <dbReference type="EC" id="2.4.1.182"/>
    </reaction>
</comment>
<feature type="transmembrane region" description="Helical" evidence="11">
    <location>
        <begin position="263"/>
        <end position="286"/>
    </location>
</feature>
<evidence type="ECO:0000256" key="2">
    <source>
        <dbReference type="ARBA" id="ARBA00012687"/>
    </source>
</evidence>
<evidence type="ECO:0000256" key="9">
    <source>
        <dbReference type="ARBA" id="ARBA00048975"/>
    </source>
</evidence>